<keyword evidence="2" id="KW-0472">Membrane</keyword>
<feature type="transmembrane region" description="Helical" evidence="2">
    <location>
        <begin position="289"/>
        <end position="308"/>
    </location>
</feature>
<organism evidence="3 4">
    <name type="scientific">Nocardioides ginsengisoli</name>
    <dbReference type="NCBI Taxonomy" id="363868"/>
    <lineage>
        <taxon>Bacteria</taxon>
        <taxon>Bacillati</taxon>
        <taxon>Actinomycetota</taxon>
        <taxon>Actinomycetes</taxon>
        <taxon>Propionibacteriales</taxon>
        <taxon>Nocardioidaceae</taxon>
        <taxon>Nocardioides</taxon>
    </lineage>
</organism>
<dbReference type="PANTHER" id="PTHR41771">
    <property type="entry name" value="MEMBRANE PROTEIN-RELATED"/>
    <property type="match status" value="1"/>
</dbReference>
<protein>
    <submittedName>
        <fullName evidence="3">YibE/F family protein</fullName>
    </submittedName>
</protein>
<proteinExistence type="predicted"/>
<keyword evidence="2" id="KW-0812">Transmembrane</keyword>
<feature type="transmembrane region" description="Helical" evidence="2">
    <location>
        <begin position="217"/>
        <end position="237"/>
    </location>
</feature>
<sequence>MSRHRGHSGRRQGHGHGHGHGHGQATPALAIRTTSRTALLAGLAVALVATLVGLVVWWPPGDTVQRSAEAGGPAAQFAAPGVTFPTGTIVKVGPRCAGSGQPDGAGCSTLTVTVEGKHAADGPIQVQVPPEVIDSGLAKGDQVELLRTPAPPEAGAGAAASYSYFATERTGTLTWLAIFFVVVVLVIARWRGLFSLLGLAFGGALVWWWMLPALLNGAPGVGVALTSAAAIMFVVLYTTHGFSLRTSTALAGTLLGIVLTAGFGVLAIGDAHLTGISDEGGAVLSTFGALDFQALLGCALVIAGLGVLNDVTITQASAVWELRAVSPHASRAQVFASAMRIGRDHIASTIYTIVFAYVGTALILLMLLRVYDRPLLELLSTEQLAEEVVRTLVTSIGLVLAVPVTTALAALIAAPVVPDDSVAASAI</sequence>
<feature type="transmembrane region" description="Helical" evidence="2">
    <location>
        <begin position="349"/>
        <end position="371"/>
    </location>
</feature>
<feature type="transmembrane region" description="Helical" evidence="2">
    <location>
        <begin position="193"/>
        <end position="211"/>
    </location>
</feature>
<comment type="caution">
    <text evidence="3">The sequence shown here is derived from an EMBL/GenBank/DDBJ whole genome shotgun (WGS) entry which is preliminary data.</text>
</comment>
<evidence type="ECO:0000313" key="4">
    <source>
        <dbReference type="Proteomes" id="UP001597229"/>
    </source>
</evidence>
<feature type="transmembrane region" description="Helical" evidence="2">
    <location>
        <begin position="172"/>
        <end position="188"/>
    </location>
</feature>
<gene>
    <name evidence="3" type="ORF">ACFQ3F_10085</name>
</gene>
<feature type="transmembrane region" description="Helical" evidence="2">
    <location>
        <begin position="391"/>
        <end position="417"/>
    </location>
</feature>
<feature type="transmembrane region" description="Helical" evidence="2">
    <location>
        <begin position="38"/>
        <end position="58"/>
    </location>
</feature>
<accession>A0ABW3VYJ0</accession>
<dbReference type="EMBL" id="JBHTLX010000012">
    <property type="protein sequence ID" value="MFD1248136.1"/>
    <property type="molecule type" value="Genomic_DNA"/>
</dbReference>
<feature type="region of interest" description="Disordered" evidence="1">
    <location>
        <begin position="1"/>
        <end position="25"/>
    </location>
</feature>
<reference evidence="4" key="1">
    <citation type="journal article" date="2019" name="Int. J. Syst. Evol. Microbiol.">
        <title>The Global Catalogue of Microorganisms (GCM) 10K type strain sequencing project: providing services to taxonomists for standard genome sequencing and annotation.</title>
        <authorList>
            <consortium name="The Broad Institute Genomics Platform"/>
            <consortium name="The Broad Institute Genome Sequencing Center for Infectious Disease"/>
            <person name="Wu L."/>
            <person name="Ma J."/>
        </authorList>
    </citation>
    <scope>NUCLEOTIDE SEQUENCE [LARGE SCALE GENOMIC DNA]</scope>
    <source>
        <strain evidence="4">CCUG 52478</strain>
    </source>
</reference>
<dbReference type="RefSeq" id="WP_367919366.1">
    <property type="nucleotide sequence ID" value="NZ_BAABAC010000022.1"/>
</dbReference>
<evidence type="ECO:0000313" key="3">
    <source>
        <dbReference type="EMBL" id="MFD1248136.1"/>
    </source>
</evidence>
<evidence type="ECO:0000256" key="1">
    <source>
        <dbReference type="SAM" id="MobiDB-lite"/>
    </source>
</evidence>
<evidence type="ECO:0000256" key="2">
    <source>
        <dbReference type="SAM" id="Phobius"/>
    </source>
</evidence>
<keyword evidence="4" id="KW-1185">Reference proteome</keyword>
<dbReference type="PANTHER" id="PTHR41771:SF1">
    <property type="entry name" value="MEMBRANE PROTEIN"/>
    <property type="match status" value="1"/>
</dbReference>
<feature type="transmembrane region" description="Helical" evidence="2">
    <location>
        <begin position="249"/>
        <end position="269"/>
    </location>
</feature>
<dbReference type="Proteomes" id="UP001597229">
    <property type="component" value="Unassembled WGS sequence"/>
</dbReference>
<dbReference type="InterPro" id="IPR012507">
    <property type="entry name" value="YibE_F"/>
</dbReference>
<dbReference type="Pfam" id="PF07907">
    <property type="entry name" value="YibE_F"/>
    <property type="match status" value="1"/>
</dbReference>
<name>A0ABW3VYJ0_9ACTN</name>
<keyword evidence="2" id="KW-1133">Transmembrane helix</keyword>
<feature type="compositionally biased region" description="Basic residues" evidence="1">
    <location>
        <begin position="1"/>
        <end position="21"/>
    </location>
</feature>